<dbReference type="InterPro" id="IPR032466">
    <property type="entry name" value="Metal_Hydrolase"/>
</dbReference>
<protein>
    <submittedName>
        <fullName evidence="3">Amidohydrolase</fullName>
    </submittedName>
</protein>
<dbReference type="GO" id="GO:0005737">
    <property type="term" value="C:cytoplasm"/>
    <property type="evidence" value="ECO:0007669"/>
    <property type="project" value="TreeGrafter"/>
</dbReference>
<organism evidence="3 4">
    <name type="scientific">Halobellus clavatus</name>
    <dbReference type="NCBI Taxonomy" id="660517"/>
    <lineage>
        <taxon>Archaea</taxon>
        <taxon>Methanobacteriati</taxon>
        <taxon>Methanobacteriota</taxon>
        <taxon>Stenosarchaea group</taxon>
        <taxon>Halobacteria</taxon>
        <taxon>Halobacteriales</taxon>
        <taxon>Haloferacaceae</taxon>
        <taxon>Halobellus</taxon>
    </lineage>
</organism>
<evidence type="ECO:0000313" key="3">
    <source>
        <dbReference type="EMBL" id="SDY09213.1"/>
    </source>
</evidence>
<dbReference type="GO" id="GO:0016787">
    <property type="term" value="F:hydrolase activity"/>
    <property type="evidence" value="ECO:0007669"/>
    <property type="project" value="UniProtKB-KW"/>
</dbReference>
<accession>A0A1H3H0U5</accession>
<dbReference type="InterPro" id="IPR032465">
    <property type="entry name" value="ACMSD"/>
</dbReference>
<dbReference type="GO" id="GO:0016831">
    <property type="term" value="F:carboxy-lyase activity"/>
    <property type="evidence" value="ECO:0007669"/>
    <property type="project" value="InterPro"/>
</dbReference>
<proteinExistence type="predicted"/>
<sequence length="329" mass="37752">MPEIIDATSHIITDEVLDTLEKVHPTDELSSLRNAPRMSDVEGRIEYLDKNGIDRQVIDLAAPMIWQDIDPDNGIEATRVANDEIARIGEEHDRFIPVGTVPFLTDEYVDEARRCIEDLGMHGIQIFSNINGRMLDDDDFEEFYATIDDLDVPLWIHPQLADWHDYDTSHTWIYKMLAWPFDTNIALARLIFSGILDRYENIEVISHHLGGSFPYQVGRIRSWYQTRTEEPELYQNPAIADLSEPLEAYFDRIYGDTAVSSQGESFPLECGLEFFGADNVVYSADYPFGPDKGQYWATEIIPLIEDLDIPEADREKIFSGNIKRLLDLE</sequence>
<dbReference type="OrthoDB" id="34429at2157"/>
<dbReference type="RefSeq" id="WP_089767205.1">
    <property type="nucleotide sequence ID" value="NZ_FNPB01000006.1"/>
</dbReference>
<gene>
    <name evidence="3" type="ORF">SAMN04487946_10699</name>
</gene>
<keyword evidence="4" id="KW-1185">Reference proteome</keyword>
<evidence type="ECO:0000259" key="2">
    <source>
        <dbReference type="Pfam" id="PF04909"/>
    </source>
</evidence>
<dbReference type="EMBL" id="FNPB01000006">
    <property type="protein sequence ID" value="SDY09213.1"/>
    <property type="molecule type" value="Genomic_DNA"/>
</dbReference>
<dbReference type="GO" id="GO:0019748">
    <property type="term" value="P:secondary metabolic process"/>
    <property type="evidence" value="ECO:0007669"/>
    <property type="project" value="TreeGrafter"/>
</dbReference>
<keyword evidence="3" id="KW-0378">Hydrolase</keyword>
<evidence type="ECO:0000313" key="4">
    <source>
        <dbReference type="Proteomes" id="UP000199170"/>
    </source>
</evidence>
<dbReference type="SUPFAM" id="SSF51556">
    <property type="entry name" value="Metallo-dependent hydrolases"/>
    <property type="match status" value="1"/>
</dbReference>
<dbReference type="PANTHER" id="PTHR21240">
    <property type="entry name" value="2-AMINO-3-CARBOXYLMUCONATE-6-SEMIALDEHYDE DECARBOXYLASE"/>
    <property type="match status" value="1"/>
</dbReference>
<dbReference type="Gene3D" id="3.20.20.140">
    <property type="entry name" value="Metal-dependent hydrolases"/>
    <property type="match status" value="1"/>
</dbReference>
<dbReference type="Proteomes" id="UP000199170">
    <property type="component" value="Unassembled WGS sequence"/>
</dbReference>
<dbReference type="STRING" id="660517.SAMN04487946_10699"/>
<feature type="domain" description="Amidohydrolase-related" evidence="2">
    <location>
        <begin position="13"/>
        <end position="328"/>
    </location>
</feature>
<dbReference type="Pfam" id="PF04909">
    <property type="entry name" value="Amidohydro_2"/>
    <property type="match status" value="1"/>
</dbReference>
<evidence type="ECO:0000256" key="1">
    <source>
        <dbReference type="ARBA" id="ARBA00023239"/>
    </source>
</evidence>
<reference evidence="4" key="1">
    <citation type="submission" date="2016-10" db="EMBL/GenBank/DDBJ databases">
        <authorList>
            <person name="Varghese N."/>
            <person name="Submissions S."/>
        </authorList>
    </citation>
    <scope>NUCLEOTIDE SEQUENCE [LARGE SCALE GENOMIC DNA]</scope>
    <source>
        <strain evidence="4">CGMCC 1.10118</strain>
    </source>
</reference>
<dbReference type="InterPro" id="IPR006680">
    <property type="entry name" value="Amidohydro-rel"/>
</dbReference>
<dbReference type="AlphaFoldDB" id="A0A1H3H0U5"/>
<keyword evidence="1" id="KW-0456">Lyase</keyword>
<name>A0A1H3H0U5_9EURY</name>
<dbReference type="PANTHER" id="PTHR21240:SF28">
    <property type="entry name" value="ISO-OROTATE DECARBOXYLASE (EUROFUNG)"/>
    <property type="match status" value="1"/>
</dbReference>